<comment type="caution">
    <text evidence="1">The sequence shown here is derived from an EMBL/GenBank/DDBJ whole genome shotgun (WGS) entry which is preliminary data.</text>
</comment>
<proteinExistence type="predicted"/>
<sequence length="65" mass="7974">RLASYPLQRPVDKFVDYLFIRQINQTRRESLISLVYQVFEFYQAVPSRGLTAEWGLWMNRKRFKF</sequence>
<organism evidence="1 2">
    <name type="scientific">Thalassospira lucentensis</name>
    <dbReference type="NCBI Taxonomy" id="168935"/>
    <lineage>
        <taxon>Bacteria</taxon>
        <taxon>Pseudomonadati</taxon>
        <taxon>Pseudomonadota</taxon>
        <taxon>Alphaproteobacteria</taxon>
        <taxon>Rhodospirillales</taxon>
        <taxon>Thalassospiraceae</taxon>
        <taxon>Thalassospira</taxon>
    </lineage>
</organism>
<accession>A0A358HZF4</accession>
<dbReference type="EMBL" id="DOOG01000175">
    <property type="protein sequence ID" value="HBV00561.1"/>
    <property type="molecule type" value="Genomic_DNA"/>
</dbReference>
<gene>
    <name evidence="1" type="ORF">DEF21_22045</name>
</gene>
<dbReference type="AlphaFoldDB" id="A0A358HZF4"/>
<name>A0A358HZF4_9PROT</name>
<evidence type="ECO:0000313" key="1">
    <source>
        <dbReference type="EMBL" id="HBV00561.1"/>
    </source>
</evidence>
<protein>
    <submittedName>
        <fullName evidence="1">Uncharacterized protein</fullName>
    </submittedName>
</protein>
<dbReference type="Proteomes" id="UP000264753">
    <property type="component" value="Unassembled WGS sequence"/>
</dbReference>
<reference evidence="1 2" key="1">
    <citation type="journal article" date="2018" name="Nat. Biotechnol.">
        <title>A standardized bacterial taxonomy based on genome phylogeny substantially revises the tree of life.</title>
        <authorList>
            <person name="Parks D.H."/>
            <person name="Chuvochina M."/>
            <person name="Waite D.W."/>
            <person name="Rinke C."/>
            <person name="Skarshewski A."/>
            <person name="Chaumeil P.A."/>
            <person name="Hugenholtz P."/>
        </authorList>
    </citation>
    <scope>NUCLEOTIDE SEQUENCE [LARGE SCALE GENOMIC DNA]</scope>
    <source>
        <strain evidence="1">UBA8707</strain>
    </source>
</reference>
<feature type="non-terminal residue" evidence="1">
    <location>
        <position position="1"/>
    </location>
</feature>
<evidence type="ECO:0000313" key="2">
    <source>
        <dbReference type="Proteomes" id="UP000264753"/>
    </source>
</evidence>